<protein>
    <submittedName>
        <fullName evidence="1">Uncharacterized protein</fullName>
    </submittedName>
</protein>
<evidence type="ECO:0000313" key="2">
    <source>
        <dbReference type="Proteomes" id="UP001156882"/>
    </source>
</evidence>
<dbReference type="EMBL" id="BSPC01000022">
    <property type="protein sequence ID" value="GLS19361.1"/>
    <property type="molecule type" value="Genomic_DNA"/>
</dbReference>
<organism evidence="1 2">
    <name type="scientific">Labrys miyagiensis</name>
    <dbReference type="NCBI Taxonomy" id="346912"/>
    <lineage>
        <taxon>Bacteria</taxon>
        <taxon>Pseudomonadati</taxon>
        <taxon>Pseudomonadota</taxon>
        <taxon>Alphaproteobacteria</taxon>
        <taxon>Hyphomicrobiales</taxon>
        <taxon>Xanthobacteraceae</taxon>
        <taxon>Labrys</taxon>
    </lineage>
</organism>
<name>A0ABQ6CGA3_9HYPH</name>
<gene>
    <name evidence="1" type="ORF">GCM10007874_23780</name>
</gene>
<sequence length="93" mass="10178">MSVNKAREASPTKLGEVALRSNDGGGVVRIECEKQVVRLRFPRHFLTTPPPTSLTLGHLPQLRGGGFPRLEFQAFTLHSTTSTGTFAGFPERD</sequence>
<comment type="caution">
    <text evidence="1">The sequence shown here is derived from an EMBL/GenBank/DDBJ whole genome shotgun (WGS) entry which is preliminary data.</text>
</comment>
<keyword evidence="2" id="KW-1185">Reference proteome</keyword>
<reference evidence="2" key="1">
    <citation type="journal article" date="2019" name="Int. J. Syst. Evol. Microbiol.">
        <title>The Global Catalogue of Microorganisms (GCM) 10K type strain sequencing project: providing services to taxonomists for standard genome sequencing and annotation.</title>
        <authorList>
            <consortium name="The Broad Institute Genomics Platform"/>
            <consortium name="The Broad Institute Genome Sequencing Center for Infectious Disease"/>
            <person name="Wu L."/>
            <person name="Ma J."/>
        </authorList>
    </citation>
    <scope>NUCLEOTIDE SEQUENCE [LARGE SCALE GENOMIC DNA]</scope>
    <source>
        <strain evidence="2">NBRC 101365</strain>
    </source>
</reference>
<evidence type="ECO:0000313" key="1">
    <source>
        <dbReference type="EMBL" id="GLS19361.1"/>
    </source>
</evidence>
<proteinExistence type="predicted"/>
<accession>A0ABQ6CGA3</accession>
<dbReference type="Proteomes" id="UP001156882">
    <property type="component" value="Unassembled WGS sequence"/>
</dbReference>